<accession>A0ABQ4Y889</accession>
<gene>
    <name evidence="2" type="ORF">Tco_0706716</name>
</gene>
<dbReference type="Proteomes" id="UP001151760">
    <property type="component" value="Unassembled WGS sequence"/>
</dbReference>
<protein>
    <submittedName>
        <fullName evidence="2">Uncharacterized protein</fullName>
    </submittedName>
</protein>
<sequence length="93" mass="10326">MIDTPYPMEVDTLFNTEFGDASINLNVDARDDDDDDAQEVKRRPMGRDKAKNLKKKGVGSSGTSSTLNEGAFAMLVVSELAMHNERAMEMKKQ</sequence>
<evidence type="ECO:0000313" key="3">
    <source>
        <dbReference type="Proteomes" id="UP001151760"/>
    </source>
</evidence>
<reference evidence="2" key="2">
    <citation type="submission" date="2022-01" db="EMBL/GenBank/DDBJ databases">
        <authorList>
            <person name="Yamashiro T."/>
            <person name="Shiraishi A."/>
            <person name="Satake H."/>
            <person name="Nakayama K."/>
        </authorList>
    </citation>
    <scope>NUCLEOTIDE SEQUENCE</scope>
</reference>
<dbReference type="EMBL" id="BQNB010010188">
    <property type="protein sequence ID" value="GJS73875.1"/>
    <property type="molecule type" value="Genomic_DNA"/>
</dbReference>
<name>A0ABQ4Y889_9ASTR</name>
<keyword evidence="3" id="KW-1185">Reference proteome</keyword>
<feature type="region of interest" description="Disordered" evidence="1">
    <location>
        <begin position="27"/>
        <end position="66"/>
    </location>
</feature>
<evidence type="ECO:0000256" key="1">
    <source>
        <dbReference type="SAM" id="MobiDB-lite"/>
    </source>
</evidence>
<comment type="caution">
    <text evidence="2">The sequence shown here is derived from an EMBL/GenBank/DDBJ whole genome shotgun (WGS) entry which is preliminary data.</text>
</comment>
<reference evidence="2" key="1">
    <citation type="journal article" date="2022" name="Int. J. Mol. Sci.">
        <title>Draft Genome of Tanacetum Coccineum: Genomic Comparison of Closely Related Tanacetum-Family Plants.</title>
        <authorList>
            <person name="Yamashiro T."/>
            <person name="Shiraishi A."/>
            <person name="Nakayama K."/>
            <person name="Satake H."/>
        </authorList>
    </citation>
    <scope>NUCLEOTIDE SEQUENCE</scope>
</reference>
<feature type="compositionally biased region" description="Basic and acidic residues" evidence="1">
    <location>
        <begin position="38"/>
        <end position="51"/>
    </location>
</feature>
<organism evidence="2 3">
    <name type="scientific">Tanacetum coccineum</name>
    <dbReference type="NCBI Taxonomy" id="301880"/>
    <lineage>
        <taxon>Eukaryota</taxon>
        <taxon>Viridiplantae</taxon>
        <taxon>Streptophyta</taxon>
        <taxon>Embryophyta</taxon>
        <taxon>Tracheophyta</taxon>
        <taxon>Spermatophyta</taxon>
        <taxon>Magnoliopsida</taxon>
        <taxon>eudicotyledons</taxon>
        <taxon>Gunneridae</taxon>
        <taxon>Pentapetalae</taxon>
        <taxon>asterids</taxon>
        <taxon>campanulids</taxon>
        <taxon>Asterales</taxon>
        <taxon>Asteraceae</taxon>
        <taxon>Asteroideae</taxon>
        <taxon>Anthemideae</taxon>
        <taxon>Anthemidinae</taxon>
        <taxon>Tanacetum</taxon>
    </lineage>
</organism>
<evidence type="ECO:0000313" key="2">
    <source>
        <dbReference type="EMBL" id="GJS73875.1"/>
    </source>
</evidence>
<proteinExistence type="predicted"/>